<name>A0A9E7G5N6_9LILI</name>
<dbReference type="CDD" id="cd00167">
    <property type="entry name" value="SANT"/>
    <property type="match status" value="1"/>
</dbReference>
<dbReference type="AlphaFoldDB" id="A0A9E7G5N6"/>
<proteinExistence type="predicted"/>
<protein>
    <submittedName>
        <fullName evidence="2">MYB family transcription factor</fullName>
    </submittedName>
</protein>
<dbReference type="Proteomes" id="UP001055439">
    <property type="component" value="Chromosome 6"/>
</dbReference>
<dbReference type="PANTHER" id="PTHR46872">
    <property type="entry name" value="DNA BINDING PROTEIN"/>
    <property type="match status" value="1"/>
</dbReference>
<accession>A0A9E7G5N6</accession>
<gene>
    <name evidence="2" type="ORF">MUK42_22332</name>
</gene>
<evidence type="ECO:0000313" key="2">
    <source>
        <dbReference type="EMBL" id="URE08834.1"/>
    </source>
</evidence>
<sequence length="593" mass="66029">VERQLFAPLSLFFARQITRFRSTSCFDSSFESVNLSCHRFTLVFLSGSHNEQNLVDDEATQLANEQLQELDCDGHLALADGITSSRAISEESPSSDQLLDILGSKADMKDVAHLASNTSFPSIHGNSCLLPVMSIITDRVLQEQSKRPFSDDEVYLLACKRLKQVDKNVHLDSYAEVQFRESLPPSSGLVVPNDHLKNSDATGHVDHFNKVTGSNQFISNADDEEAVLGSPVGLDSLSSYYESYHHTIGLCQADEFLSPAFDYFPRKPVAIGANHQADVPEWSSHSCKKIGDSGHCASPLVYSTVCHLVNEDDSEKWIHSCIIPMPESSLLASEIRDVLHKTDCSCLDEGSVRCISQHVKEAREKLKKFLGQDMFERLGLCDMGEDVACKWTIEEEHLFQEVVLSNPESLGKNFWDVLPYFFPARSSKELVSYYFNVFMLRKRAEQNRLDPLNVDSDDDEWQGSDDDDEFAAEEENEEDSIVESVADADAATCNRADNEDIRMNEEHQGGDELDEHAIAGANEGASCVVSEGYNIDKPNFVPPKEPMDKNLQNSVVEQDVQDESCMSYEGQHGADSCGLTEIVDVQHCLIDGL</sequence>
<dbReference type="PANTHER" id="PTHR46872:SF10">
    <property type="entry name" value="MYB-LIKE DOMAIN-CONTAINING PROTEIN"/>
    <property type="match status" value="1"/>
</dbReference>
<feature type="non-terminal residue" evidence="2">
    <location>
        <position position="1"/>
    </location>
</feature>
<reference evidence="2" key="1">
    <citation type="submission" date="2022-05" db="EMBL/GenBank/DDBJ databases">
        <title>The Musa troglodytarum L. genome provides insights into the mechanism of non-climacteric behaviour and enrichment of carotenoids.</title>
        <authorList>
            <person name="Wang J."/>
        </authorList>
    </citation>
    <scope>NUCLEOTIDE SEQUENCE</scope>
    <source>
        <tissue evidence="2">Leaf</tissue>
    </source>
</reference>
<dbReference type="OrthoDB" id="1908944at2759"/>
<evidence type="ECO:0000313" key="3">
    <source>
        <dbReference type="Proteomes" id="UP001055439"/>
    </source>
</evidence>
<dbReference type="InterPro" id="IPR001005">
    <property type="entry name" value="SANT/Myb"/>
</dbReference>
<organism evidence="2 3">
    <name type="scientific">Musa troglodytarum</name>
    <name type="common">fe'i banana</name>
    <dbReference type="NCBI Taxonomy" id="320322"/>
    <lineage>
        <taxon>Eukaryota</taxon>
        <taxon>Viridiplantae</taxon>
        <taxon>Streptophyta</taxon>
        <taxon>Embryophyta</taxon>
        <taxon>Tracheophyta</taxon>
        <taxon>Spermatophyta</taxon>
        <taxon>Magnoliopsida</taxon>
        <taxon>Liliopsida</taxon>
        <taxon>Zingiberales</taxon>
        <taxon>Musaceae</taxon>
        <taxon>Musa</taxon>
    </lineage>
</organism>
<dbReference type="EMBL" id="CP097508">
    <property type="protein sequence ID" value="URE08834.1"/>
    <property type="molecule type" value="Genomic_DNA"/>
</dbReference>
<keyword evidence="3" id="KW-1185">Reference proteome</keyword>
<feature type="region of interest" description="Disordered" evidence="1">
    <location>
        <begin position="450"/>
        <end position="500"/>
    </location>
</feature>
<evidence type="ECO:0000256" key="1">
    <source>
        <dbReference type="SAM" id="MobiDB-lite"/>
    </source>
</evidence>
<feature type="compositionally biased region" description="Acidic residues" evidence="1">
    <location>
        <begin position="455"/>
        <end position="481"/>
    </location>
</feature>